<dbReference type="Gene3D" id="2.60.40.1220">
    <property type="match status" value="2"/>
</dbReference>
<dbReference type="InterPro" id="IPR013783">
    <property type="entry name" value="Ig-like_fold"/>
</dbReference>
<dbReference type="Gene3D" id="2.60.40.1120">
    <property type="entry name" value="Carboxypeptidase-like, regulatory domain"/>
    <property type="match status" value="1"/>
</dbReference>
<protein>
    <recommendedName>
        <fullName evidence="3">SbsA Ig-like domain-containing protein</fullName>
    </recommendedName>
</protein>
<dbReference type="AlphaFoldDB" id="A0A1F4S5V8"/>
<dbReference type="Pfam" id="PF13205">
    <property type="entry name" value="Big_5"/>
    <property type="match status" value="1"/>
</dbReference>
<dbReference type="InterPro" id="IPR008969">
    <property type="entry name" value="CarboxyPept-like_regulatory"/>
</dbReference>
<evidence type="ECO:0000313" key="4">
    <source>
        <dbReference type="EMBL" id="OGC15814.1"/>
    </source>
</evidence>
<evidence type="ECO:0000259" key="3">
    <source>
        <dbReference type="Pfam" id="PF13205"/>
    </source>
</evidence>
<dbReference type="InterPro" id="IPR032812">
    <property type="entry name" value="SbsA_Ig"/>
</dbReference>
<feature type="domain" description="SbsA Ig-like" evidence="3">
    <location>
        <begin position="133"/>
        <end position="231"/>
    </location>
</feature>
<feature type="signal peptide" evidence="2">
    <location>
        <begin position="1"/>
        <end position="20"/>
    </location>
</feature>
<organism evidence="4 5">
    <name type="scientific">candidate division WOR-1 bacterium RIFOXYB2_FULL_36_35</name>
    <dbReference type="NCBI Taxonomy" id="1802578"/>
    <lineage>
        <taxon>Bacteria</taxon>
        <taxon>Bacillati</taxon>
        <taxon>Saganbacteria</taxon>
    </lineage>
</organism>
<dbReference type="Proteomes" id="UP000177905">
    <property type="component" value="Unassembled WGS sequence"/>
</dbReference>
<comment type="caution">
    <text evidence="4">The sequence shown here is derived from an EMBL/GenBank/DDBJ whole genome shotgun (WGS) entry which is preliminary data.</text>
</comment>
<evidence type="ECO:0000256" key="1">
    <source>
        <dbReference type="ARBA" id="ARBA00022729"/>
    </source>
</evidence>
<gene>
    <name evidence="4" type="ORF">A2290_05710</name>
</gene>
<sequence>MKRHLLVSCLILLLGAFVLAGCSQEKPSISTTNAQPSGIKIKGTVYTNELSGARGDVLSGAFVYLSGAATTSATATNSLGEYSFVNVTDGDYTIVASAEGHQRVSTTTVLIKSDLVDVTDNCVEVDDIVLDSSPVILSYSPTPNTEISRNPTFVVTFNETMDAFSVLPKLTITGIRASVSDNGSIPLAASWNASKTVLTLTTQATLPANTTCTLEVDSTSTAVDTAGYSLVAGQAGANELGQSLKADYSIDVGGLPGAPSNLSISTLNNKIITSDASGADFADAITGTNNVQLYWKQSTGEVSGYKVYVNDVSTNNYRYLTNTIACNPTVTLNQIMNALYGNVMASFDPLYTGKIPFVNNPLYVKVVAYNGDGESVSSEAAVSELNPPNVATGLASNFDAANPKGRTILTNGYDLPAITGSDTGVAYIVFNEPLNAASVTTSNITLEGSPGALVFSVLTQSSSDLGAAAADDFSIVRISSSDNITGKKVYIKGVTDLAGNSVAAGEQLTLN</sequence>
<name>A0A1F4S5V8_UNCSA</name>
<dbReference type="Gene3D" id="2.60.40.10">
    <property type="entry name" value="Immunoglobulins"/>
    <property type="match status" value="1"/>
</dbReference>
<dbReference type="InterPro" id="IPR014755">
    <property type="entry name" value="Cu-Rt/internalin_Ig-like"/>
</dbReference>
<dbReference type="PROSITE" id="PS51257">
    <property type="entry name" value="PROKAR_LIPOPROTEIN"/>
    <property type="match status" value="1"/>
</dbReference>
<reference evidence="4 5" key="1">
    <citation type="journal article" date="2016" name="Nat. Commun.">
        <title>Thousands of microbial genomes shed light on interconnected biogeochemical processes in an aquifer system.</title>
        <authorList>
            <person name="Anantharaman K."/>
            <person name="Brown C.T."/>
            <person name="Hug L.A."/>
            <person name="Sharon I."/>
            <person name="Castelle C.J."/>
            <person name="Probst A.J."/>
            <person name="Thomas B.C."/>
            <person name="Singh A."/>
            <person name="Wilkins M.J."/>
            <person name="Karaoz U."/>
            <person name="Brodie E.L."/>
            <person name="Williams K.H."/>
            <person name="Hubbard S.S."/>
            <person name="Banfield J.F."/>
        </authorList>
    </citation>
    <scope>NUCLEOTIDE SEQUENCE [LARGE SCALE GENOMIC DNA]</scope>
</reference>
<dbReference type="Pfam" id="PF13620">
    <property type="entry name" value="CarboxypepD_reg"/>
    <property type="match status" value="1"/>
</dbReference>
<feature type="chain" id="PRO_5009514369" description="SbsA Ig-like domain-containing protein" evidence="2">
    <location>
        <begin position="21"/>
        <end position="511"/>
    </location>
</feature>
<accession>A0A1F4S5V8</accession>
<keyword evidence="1 2" id="KW-0732">Signal</keyword>
<proteinExistence type="predicted"/>
<dbReference type="SUPFAM" id="SSF49464">
    <property type="entry name" value="Carboxypeptidase regulatory domain-like"/>
    <property type="match status" value="1"/>
</dbReference>
<evidence type="ECO:0000256" key="2">
    <source>
        <dbReference type="SAM" id="SignalP"/>
    </source>
</evidence>
<dbReference type="EMBL" id="MEUA01000017">
    <property type="protein sequence ID" value="OGC15814.1"/>
    <property type="molecule type" value="Genomic_DNA"/>
</dbReference>
<evidence type="ECO:0000313" key="5">
    <source>
        <dbReference type="Proteomes" id="UP000177905"/>
    </source>
</evidence>